<evidence type="ECO:0000256" key="3">
    <source>
        <dbReference type="SAM" id="Phobius"/>
    </source>
</evidence>
<name>A0A222G8N4_9GAMM</name>
<evidence type="ECO:0000256" key="2">
    <source>
        <dbReference type="ARBA" id="ARBA00023315"/>
    </source>
</evidence>
<dbReference type="Proteomes" id="UP000202259">
    <property type="component" value="Chromosome"/>
</dbReference>
<dbReference type="PANTHER" id="PTHR43626:SF4">
    <property type="entry name" value="GCN5-RELATED N-ACETYLTRANSFERASE 2, CHLOROPLASTIC"/>
    <property type="match status" value="1"/>
</dbReference>
<dbReference type="RefSeq" id="WP_081151300.1">
    <property type="nucleotide sequence ID" value="NZ_CP020465.1"/>
</dbReference>
<evidence type="ECO:0000259" key="4">
    <source>
        <dbReference type="PROSITE" id="PS51186"/>
    </source>
</evidence>
<dbReference type="Gene3D" id="3.10.129.10">
    <property type="entry name" value="Hotdog Thioesterase"/>
    <property type="match status" value="1"/>
</dbReference>
<dbReference type="PANTHER" id="PTHR43626">
    <property type="entry name" value="ACYL-COA N-ACYLTRANSFERASE"/>
    <property type="match status" value="1"/>
</dbReference>
<organism evidence="5 6">
    <name type="scientific">Cognaticolwellia beringensis</name>
    <dbReference type="NCBI Taxonomy" id="1967665"/>
    <lineage>
        <taxon>Bacteria</taxon>
        <taxon>Pseudomonadati</taxon>
        <taxon>Pseudomonadota</taxon>
        <taxon>Gammaproteobacteria</taxon>
        <taxon>Alteromonadales</taxon>
        <taxon>Colwelliaceae</taxon>
        <taxon>Cognaticolwellia</taxon>
    </lineage>
</organism>
<dbReference type="Pfam" id="PF09500">
    <property type="entry name" value="YiiD_C"/>
    <property type="match status" value="1"/>
</dbReference>
<keyword evidence="3" id="KW-0812">Transmembrane</keyword>
<dbReference type="CDD" id="cd04301">
    <property type="entry name" value="NAT_SF"/>
    <property type="match status" value="1"/>
</dbReference>
<keyword evidence="1 5" id="KW-0808">Transferase</keyword>
<feature type="transmembrane region" description="Helical" evidence="3">
    <location>
        <begin position="200"/>
        <end position="221"/>
    </location>
</feature>
<dbReference type="EMBL" id="CP020465">
    <property type="protein sequence ID" value="ASP48102.1"/>
    <property type="molecule type" value="Genomic_DNA"/>
</dbReference>
<protein>
    <submittedName>
        <fullName evidence="5">GNAT family N-acetyltransferase</fullName>
    </submittedName>
</protein>
<evidence type="ECO:0000313" key="5">
    <source>
        <dbReference type="EMBL" id="ASP48102.1"/>
    </source>
</evidence>
<keyword evidence="3" id="KW-0472">Membrane</keyword>
<keyword evidence="6" id="KW-1185">Reference proteome</keyword>
<reference evidence="5 6" key="1">
    <citation type="submission" date="2017-08" db="EMBL/GenBank/DDBJ databases">
        <title>Complete genome of Colwellia sp. NB097-1, a psychrophile bacterium ioslated from Bering Sea.</title>
        <authorList>
            <person name="Chen X."/>
        </authorList>
    </citation>
    <scope>NUCLEOTIDE SEQUENCE [LARGE SCALE GENOMIC DNA]</scope>
    <source>
        <strain evidence="5 6">NB097-1</strain>
    </source>
</reference>
<keyword evidence="3" id="KW-1133">Transmembrane helix</keyword>
<dbReference type="GO" id="GO:0005737">
    <property type="term" value="C:cytoplasm"/>
    <property type="evidence" value="ECO:0007669"/>
    <property type="project" value="TreeGrafter"/>
</dbReference>
<dbReference type="KEGG" id="cber:B5D82_10225"/>
<proteinExistence type="predicted"/>
<dbReference type="AlphaFoldDB" id="A0A222G8N4"/>
<keyword evidence="2" id="KW-0012">Acyltransferase</keyword>
<sequence>MYKCRTPKNKAELAQYYQLRWQSLRKPWQQPVGSEKDDLEVQSYHRVIVDDMDNIVGVGRLHKSGQEHAHIRYMAISEGLRGHGLGKLLISELERIAAQAGVKTIELNARSNALGFYQSLGYVNKGYSHTLYGDVSHDKMIKNILPADRHLSQVADDLQQIWHQTIPLSKAMNINICYFDQEILRTNCEPNFNKNLHNTMFAGSIYTLATLTGWAWVYFALQAQSQQADIVLAEGNIRYIAPLGGIAHAQTSLKLVTGSVAPLFDGKNARFNIDVEVCCGDKVVALFTGSYVAMAKRS</sequence>
<dbReference type="Pfam" id="PF00583">
    <property type="entry name" value="Acetyltransf_1"/>
    <property type="match status" value="1"/>
</dbReference>
<evidence type="ECO:0000313" key="6">
    <source>
        <dbReference type="Proteomes" id="UP000202259"/>
    </source>
</evidence>
<accession>A0A222G8N4</accession>
<dbReference type="InterPro" id="IPR012660">
    <property type="entry name" value="YiiD_C"/>
</dbReference>
<feature type="domain" description="N-acetyltransferase" evidence="4">
    <location>
        <begin position="1"/>
        <end position="145"/>
    </location>
</feature>
<dbReference type="InterPro" id="IPR029069">
    <property type="entry name" value="HotDog_dom_sf"/>
</dbReference>
<dbReference type="InterPro" id="IPR000182">
    <property type="entry name" value="GNAT_dom"/>
</dbReference>
<dbReference type="SUPFAM" id="SSF55729">
    <property type="entry name" value="Acyl-CoA N-acyltransferases (Nat)"/>
    <property type="match status" value="1"/>
</dbReference>
<gene>
    <name evidence="5" type="ORF">B5D82_10225</name>
</gene>
<dbReference type="OrthoDB" id="4305330at2"/>
<dbReference type="Gene3D" id="3.40.630.30">
    <property type="match status" value="1"/>
</dbReference>
<dbReference type="GO" id="GO:0008080">
    <property type="term" value="F:N-acetyltransferase activity"/>
    <property type="evidence" value="ECO:0007669"/>
    <property type="project" value="InterPro"/>
</dbReference>
<dbReference type="SUPFAM" id="SSF54637">
    <property type="entry name" value="Thioesterase/thiol ester dehydrase-isomerase"/>
    <property type="match status" value="1"/>
</dbReference>
<dbReference type="InterPro" id="IPR016181">
    <property type="entry name" value="Acyl_CoA_acyltransferase"/>
</dbReference>
<dbReference type="NCBIfam" id="TIGR02447">
    <property type="entry name" value="yiiD_Cterm"/>
    <property type="match status" value="1"/>
</dbReference>
<dbReference type="InterPro" id="IPR045039">
    <property type="entry name" value="NSI-like"/>
</dbReference>
<dbReference type="PROSITE" id="PS51186">
    <property type="entry name" value="GNAT"/>
    <property type="match status" value="1"/>
</dbReference>
<evidence type="ECO:0000256" key="1">
    <source>
        <dbReference type="ARBA" id="ARBA00022679"/>
    </source>
</evidence>